<feature type="compositionally biased region" description="Basic residues" evidence="1">
    <location>
        <begin position="48"/>
        <end position="66"/>
    </location>
</feature>
<dbReference type="PANTHER" id="PTHR39355:SF1">
    <property type="entry name" value="PROTEIN CBG20624"/>
    <property type="match status" value="1"/>
</dbReference>
<keyword evidence="2" id="KW-1133">Transmembrane helix</keyword>
<keyword evidence="2" id="KW-0812">Transmembrane</keyword>
<keyword evidence="4" id="KW-1185">Reference proteome</keyword>
<sequence length="120" mass="13029">MVDQNVSFTDVGEQQNNTQGANGGGGSSAMLDLLGDLNKEKEKEKGKKGGKKDKKEKKGKAKTKKVRKADKFESQNFLYRIEGAIFCAAIITGFIVLVVFIIVAIVFGVITNGQLVSYIQ</sequence>
<dbReference type="PANTHER" id="PTHR39355">
    <property type="entry name" value="PROTEIN CBG20624"/>
    <property type="match status" value="1"/>
</dbReference>
<reference evidence="4" key="1">
    <citation type="submission" date="2010-08" db="EMBL/GenBank/DDBJ databases">
        <authorList>
            <consortium name="Caenorhabditis japonica Sequencing Consortium"/>
            <person name="Wilson R.K."/>
        </authorList>
    </citation>
    <scope>NUCLEOTIDE SEQUENCE [LARGE SCALE GENOMIC DNA]</scope>
    <source>
        <strain evidence="4">DF5081</strain>
    </source>
</reference>
<name>A0A8R1I9D8_CAEJA</name>
<keyword evidence="2" id="KW-0472">Membrane</keyword>
<dbReference type="EnsemblMetazoa" id="CJA18643.1">
    <property type="protein sequence ID" value="CJA18643.1"/>
    <property type="gene ID" value="WBGene00137848"/>
</dbReference>
<evidence type="ECO:0000313" key="3">
    <source>
        <dbReference type="EnsemblMetazoa" id="CJA18643.1"/>
    </source>
</evidence>
<feature type="transmembrane region" description="Helical" evidence="2">
    <location>
        <begin position="77"/>
        <end position="110"/>
    </location>
</feature>
<dbReference type="Proteomes" id="UP000005237">
    <property type="component" value="Unassembled WGS sequence"/>
</dbReference>
<reference evidence="3" key="2">
    <citation type="submission" date="2022-06" db="UniProtKB">
        <authorList>
            <consortium name="EnsemblMetazoa"/>
        </authorList>
    </citation>
    <scope>IDENTIFICATION</scope>
    <source>
        <strain evidence="3">DF5081</strain>
    </source>
</reference>
<evidence type="ECO:0000256" key="2">
    <source>
        <dbReference type="SAM" id="Phobius"/>
    </source>
</evidence>
<dbReference type="AlphaFoldDB" id="A0A8R1I9D8"/>
<organism evidence="3 4">
    <name type="scientific">Caenorhabditis japonica</name>
    <dbReference type="NCBI Taxonomy" id="281687"/>
    <lineage>
        <taxon>Eukaryota</taxon>
        <taxon>Metazoa</taxon>
        <taxon>Ecdysozoa</taxon>
        <taxon>Nematoda</taxon>
        <taxon>Chromadorea</taxon>
        <taxon>Rhabditida</taxon>
        <taxon>Rhabditina</taxon>
        <taxon>Rhabditomorpha</taxon>
        <taxon>Rhabditoidea</taxon>
        <taxon>Rhabditidae</taxon>
        <taxon>Peloderinae</taxon>
        <taxon>Caenorhabditis</taxon>
    </lineage>
</organism>
<protein>
    <submittedName>
        <fullName evidence="3">Uncharacterized protein</fullName>
    </submittedName>
</protein>
<proteinExistence type="predicted"/>
<accession>A0A8R1I9D8</accession>
<evidence type="ECO:0000256" key="1">
    <source>
        <dbReference type="SAM" id="MobiDB-lite"/>
    </source>
</evidence>
<evidence type="ECO:0000313" key="4">
    <source>
        <dbReference type="Proteomes" id="UP000005237"/>
    </source>
</evidence>
<dbReference type="InterPro" id="IPR040019">
    <property type="entry name" value="C27D6.3-like"/>
</dbReference>
<feature type="compositionally biased region" description="Basic and acidic residues" evidence="1">
    <location>
        <begin position="37"/>
        <end position="47"/>
    </location>
</feature>
<feature type="region of interest" description="Disordered" evidence="1">
    <location>
        <begin position="1"/>
        <end position="66"/>
    </location>
</feature>